<sequence length="229" mass="25377">MRERLCTRHSSPRPWAEDNIGTALMLERRVVGHHADYPSGVAFSGEIFSQHNKRIATVLPLPLQTTSTHPPADYFHTATTTLSPHELPPCRFYDTSNSRRQRSALAKYESLITCKIAVEELTAVTIICSDKTSILTVNRLTVDRTTLKTYASFSQDVIILLAAYASYTENQDAIVLRVVDSTGYPSRARAGIKLLTSSPSGLTKNSLWSQLLLFSMTIAPYTSMALTLP</sequence>
<reference evidence="1" key="1">
    <citation type="journal article" date="2021" name="Environ. Microbiol.">
        <title>Gene family expansions and transcriptome signatures uncover fungal adaptations to wood decay.</title>
        <authorList>
            <person name="Hage H."/>
            <person name="Miyauchi S."/>
            <person name="Viragh M."/>
            <person name="Drula E."/>
            <person name="Min B."/>
            <person name="Chaduli D."/>
            <person name="Navarro D."/>
            <person name="Favel A."/>
            <person name="Norest M."/>
            <person name="Lesage-Meessen L."/>
            <person name="Balint B."/>
            <person name="Merenyi Z."/>
            <person name="de Eugenio L."/>
            <person name="Morin E."/>
            <person name="Martinez A.T."/>
            <person name="Baldrian P."/>
            <person name="Stursova M."/>
            <person name="Martinez M.J."/>
            <person name="Novotny C."/>
            <person name="Magnuson J.K."/>
            <person name="Spatafora J.W."/>
            <person name="Maurice S."/>
            <person name="Pangilinan J."/>
            <person name="Andreopoulos W."/>
            <person name="LaButti K."/>
            <person name="Hundley H."/>
            <person name="Na H."/>
            <person name="Kuo A."/>
            <person name="Barry K."/>
            <person name="Lipzen A."/>
            <person name="Henrissat B."/>
            <person name="Riley R."/>
            <person name="Ahrendt S."/>
            <person name="Nagy L.G."/>
            <person name="Grigoriev I.V."/>
            <person name="Martin F."/>
            <person name="Rosso M.N."/>
        </authorList>
    </citation>
    <scope>NUCLEOTIDE SEQUENCE</scope>
    <source>
        <strain evidence="1">CBS 384.51</strain>
    </source>
</reference>
<proteinExistence type="predicted"/>
<evidence type="ECO:0000313" key="2">
    <source>
        <dbReference type="Proteomes" id="UP001055072"/>
    </source>
</evidence>
<keyword evidence="2" id="KW-1185">Reference proteome</keyword>
<accession>A0ACB8UIP0</accession>
<dbReference type="EMBL" id="MU274900">
    <property type="protein sequence ID" value="KAI0094242.1"/>
    <property type="molecule type" value="Genomic_DNA"/>
</dbReference>
<evidence type="ECO:0000313" key="1">
    <source>
        <dbReference type="EMBL" id="KAI0094242.1"/>
    </source>
</evidence>
<gene>
    <name evidence="1" type="ORF">BDY19DRAFT_988105</name>
</gene>
<name>A0ACB8UIP0_9APHY</name>
<comment type="caution">
    <text evidence="1">The sequence shown here is derived from an EMBL/GenBank/DDBJ whole genome shotgun (WGS) entry which is preliminary data.</text>
</comment>
<organism evidence="1 2">
    <name type="scientific">Irpex rosettiformis</name>
    <dbReference type="NCBI Taxonomy" id="378272"/>
    <lineage>
        <taxon>Eukaryota</taxon>
        <taxon>Fungi</taxon>
        <taxon>Dikarya</taxon>
        <taxon>Basidiomycota</taxon>
        <taxon>Agaricomycotina</taxon>
        <taxon>Agaricomycetes</taxon>
        <taxon>Polyporales</taxon>
        <taxon>Irpicaceae</taxon>
        <taxon>Irpex</taxon>
    </lineage>
</organism>
<dbReference type="Proteomes" id="UP001055072">
    <property type="component" value="Unassembled WGS sequence"/>
</dbReference>
<protein>
    <submittedName>
        <fullName evidence="1">Uncharacterized protein</fullName>
    </submittedName>
</protein>